<evidence type="ECO:0000313" key="1">
    <source>
        <dbReference type="EMBL" id="DAD82604.1"/>
    </source>
</evidence>
<organism evidence="1">
    <name type="scientific">Siphoviridae sp. ctMM521</name>
    <dbReference type="NCBI Taxonomy" id="2826259"/>
    <lineage>
        <taxon>Viruses</taxon>
        <taxon>Duplodnaviria</taxon>
        <taxon>Heunggongvirae</taxon>
        <taxon>Uroviricota</taxon>
        <taxon>Caudoviricetes</taxon>
    </lineage>
</organism>
<accession>A0A8S5MK40</accession>
<sequence length="59" mass="6623">MAREALIDNNIIGIVRLSTETYQLISVVEISPLLSLSISQPKPRQYTGTGLQFPLYFLL</sequence>
<proteinExistence type="predicted"/>
<protein>
    <submittedName>
        <fullName evidence="1">Uncharacterized protein</fullName>
    </submittedName>
</protein>
<reference evidence="1" key="1">
    <citation type="journal article" date="2021" name="Proc. Natl. Acad. Sci. U.S.A.">
        <title>A Catalog of Tens of Thousands of Viruses from Human Metagenomes Reveals Hidden Associations with Chronic Diseases.</title>
        <authorList>
            <person name="Tisza M.J."/>
            <person name="Buck C.B."/>
        </authorList>
    </citation>
    <scope>NUCLEOTIDE SEQUENCE</scope>
    <source>
        <strain evidence="1">CtMM521</strain>
    </source>
</reference>
<name>A0A8S5MK40_9CAUD</name>
<dbReference type="EMBL" id="BK014922">
    <property type="protein sequence ID" value="DAD82604.1"/>
    <property type="molecule type" value="Genomic_DNA"/>
</dbReference>